<dbReference type="Gene3D" id="1.25.10.10">
    <property type="entry name" value="Leucine-rich Repeat Variant"/>
    <property type="match status" value="2"/>
</dbReference>
<reference evidence="1 2" key="1">
    <citation type="submission" date="2015-08" db="EMBL/GenBank/DDBJ databases">
        <title>Genome sequence of the pristinamycin over-producing bacterium Streptomyces pristinaespiralis HCCB10218.</title>
        <authorList>
            <person name="Tian J."/>
            <person name="Yang J."/>
            <person name="Li L."/>
            <person name="Ruan L."/>
            <person name="Wei W."/>
            <person name="Zheng G."/>
            <person name="Wei Z."/>
            <person name="Yang S."/>
            <person name="Ge M."/>
            <person name="Jiang W."/>
            <person name="Lu Y."/>
        </authorList>
    </citation>
    <scope>NUCLEOTIDE SEQUENCE [LARGE SCALE GENOMIC DNA]</scope>
    <source>
        <strain evidence="1 2">HCCB 10218</strain>
    </source>
</reference>
<dbReference type="Proteomes" id="UP000060513">
    <property type="component" value="Chromosome"/>
</dbReference>
<dbReference type="AlphaFoldDB" id="A0A0M4D6V8"/>
<sequence length="642" mass="69529">MRGVEKLGELLERAGLDVVGEHAGNPVLPPETAWRIAHGAAAPAGAAVPAQGLPPWPEVVKASGLVDAAGEFLVAVKGHRIGGNDALWTRVRTAGRPGLTGDPAFVALSTDGEVLLGVTPAPDGIRLTLLDRLTERLDAAARTAGTETAEERAAAWATLSGEPAWPGELTEGLGFNRAAPDDVLVRLLDVFDGFLFRDVSPAVREAVVSHPDPSVRRRIVETRNALRLTAAQWAGLVLNEPSGPRRPLLAERAVFYGVDLPDEVYDVLVAAPFRAEVAGMAGLPARHRIALAGDPDPQVRAGACEAWPHLPEEVRKRLLAETDAAVRAAALLAHHEQHPMPRPVFEGLPSAEPALRRCRFEPGLEAELVRSGDLATRLALAGNPRLGPEGVAALAEDGEEQIRSLIALHPDLTEERRDAVRWSYDRDQLSHALPWVTALHGDPAAMRRLAASSHPLIRRSVARARSLPADVVQGLARDEDRVVRLFLAESCDDAPADMLLDVWRWWDGSFSHPDRPRGHPNFPRVGLLCHLDDPAPRMRRLALDDPASTPEHVARLARDPAAEVRRRAAEDPRLSPADAVRLLDDPAGAVRHTALLNPRLPARVLFQLLEYRETAGVAVRNPSLPVPVMHRLLDAITERDSL</sequence>
<dbReference type="InterPro" id="IPR011989">
    <property type="entry name" value="ARM-like"/>
</dbReference>
<dbReference type="STRING" id="38300.SPRI_0582"/>
<evidence type="ECO:0000313" key="2">
    <source>
        <dbReference type="Proteomes" id="UP000060513"/>
    </source>
</evidence>
<organism evidence="1">
    <name type="scientific">Streptomyces pristinaespiralis</name>
    <dbReference type="NCBI Taxonomy" id="38300"/>
    <lineage>
        <taxon>Bacteria</taxon>
        <taxon>Bacillati</taxon>
        <taxon>Actinomycetota</taxon>
        <taxon>Actinomycetes</taxon>
        <taxon>Kitasatosporales</taxon>
        <taxon>Streptomycetaceae</taxon>
        <taxon>Streptomyces</taxon>
    </lineage>
</organism>
<gene>
    <name evidence="1" type="ORF">SPRI_0582</name>
</gene>
<dbReference type="RefSeq" id="WP_053556674.1">
    <property type="nucleotide sequence ID" value="NZ_CP011340.1"/>
</dbReference>
<proteinExistence type="predicted"/>
<protein>
    <submittedName>
        <fullName evidence="1">PE-PGRS family protein</fullName>
    </submittedName>
</protein>
<dbReference type="KEGG" id="spri:SPRI_0582"/>
<accession>A0A0M4D6V8</accession>
<dbReference type="PATRIC" id="fig|38300.4.peg.620"/>
<dbReference type="OrthoDB" id="3699606at2"/>
<dbReference type="GeneID" id="97238336"/>
<name>A0A0M4D6V8_STRPR</name>
<evidence type="ECO:0000313" key="1">
    <source>
        <dbReference type="EMBL" id="ALC18888.1"/>
    </source>
</evidence>
<dbReference type="EMBL" id="CP011340">
    <property type="protein sequence ID" value="ALC18888.1"/>
    <property type="molecule type" value="Genomic_DNA"/>
</dbReference>